<evidence type="ECO:0000313" key="9">
    <source>
        <dbReference type="Proteomes" id="UP001174909"/>
    </source>
</evidence>
<feature type="non-terminal residue" evidence="8">
    <location>
        <position position="1"/>
    </location>
</feature>
<accession>A0AA35XEP8</accession>
<dbReference type="GO" id="GO:0004373">
    <property type="term" value="F:alpha-1,4-glucan glucosyltransferase (UDP-glucose donor) activity"/>
    <property type="evidence" value="ECO:0007669"/>
    <property type="project" value="UniProtKB-EC"/>
</dbReference>
<evidence type="ECO:0000256" key="4">
    <source>
        <dbReference type="ARBA" id="ARBA00022679"/>
    </source>
</evidence>
<comment type="catalytic activity">
    <reaction evidence="6">
        <text>[(1-&gt;4)-alpha-D-glucosyl](n) + UDP-alpha-D-glucose = [(1-&gt;4)-alpha-D-glucosyl](n+1) + UDP + H(+)</text>
        <dbReference type="Rhea" id="RHEA:18549"/>
        <dbReference type="Rhea" id="RHEA-COMP:9584"/>
        <dbReference type="Rhea" id="RHEA-COMP:9587"/>
        <dbReference type="ChEBI" id="CHEBI:15378"/>
        <dbReference type="ChEBI" id="CHEBI:15444"/>
        <dbReference type="ChEBI" id="CHEBI:58223"/>
        <dbReference type="ChEBI" id="CHEBI:58885"/>
        <dbReference type="EC" id="2.4.1.11"/>
    </reaction>
    <physiologicalReaction direction="left-to-right" evidence="6">
        <dbReference type="Rhea" id="RHEA:18550"/>
    </physiologicalReaction>
</comment>
<evidence type="ECO:0000313" key="8">
    <source>
        <dbReference type="EMBL" id="CAI8054624.1"/>
    </source>
</evidence>
<dbReference type="Proteomes" id="UP001174909">
    <property type="component" value="Unassembled WGS sequence"/>
</dbReference>
<comment type="function">
    <text evidence="7">Transfers the glycosyl residue from UDP-Glc to the non-reducing end of alpha-1,4-glucan.</text>
</comment>
<dbReference type="PANTHER" id="PTHR10176">
    <property type="entry name" value="GLYCOGEN SYNTHASE"/>
    <property type="match status" value="1"/>
</dbReference>
<evidence type="ECO:0000256" key="2">
    <source>
        <dbReference type="ARBA" id="ARBA00010686"/>
    </source>
</evidence>
<dbReference type="Pfam" id="PF05693">
    <property type="entry name" value="Glycogen_syn"/>
    <property type="match status" value="1"/>
</dbReference>
<evidence type="ECO:0000256" key="1">
    <source>
        <dbReference type="ARBA" id="ARBA00004964"/>
    </source>
</evidence>
<dbReference type="InterPro" id="IPR008631">
    <property type="entry name" value="Glycogen_synth"/>
</dbReference>
<evidence type="ECO:0000256" key="6">
    <source>
        <dbReference type="ARBA" id="ARBA00047345"/>
    </source>
</evidence>
<dbReference type="GO" id="GO:0005978">
    <property type="term" value="P:glycogen biosynthetic process"/>
    <property type="evidence" value="ECO:0007669"/>
    <property type="project" value="UniProtKB-KW"/>
</dbReference>
<proteinExistence type="inferred from homology"/>
<name>A0AA35XEP8_GEOBA</name>
<dbReference type="PANTHER" id="PTHR10176:SF3">
    <property type="entry name" value="GLYCOGEN [STARCH] SYNTHASE"/>
    <property type="match status" value="1"/>
</dbReference>
<keyword evidence="3 7" id="KW-0328">Glycosyltransferase</keyword>
<evidence type="ECO:0000256" key="7">
    <source>
        <dbReference type="RuleBase" id="RU363104"/>
    </source>
</evidence>
<dbReference type="GO" id="GO:0005737">
    <property type="term" value="C:cytoplasm"/>
    <property type="evidence" value="ECO:0007669"/>
    <property type="project" value="TreeGrafter"/>
</dbReference>
<keyword evidence="5 7" id="KW-0320">Glycogen biosynthesis</keyword>
<organism evidence="8 9">
    <name type="scientific">Geodia barretti</name>
    <name type="common">Barrett's horny sponge</name>
    <dbReference type="NCBI Taxonomy" id="519541"/>
    <lineage>
        <taxon>Eukaryota</taxon>
        <taxon>Metazoa</taxon>
        <taxon>Porifera</taxon>
        <taxon>Demospongiae</taxon>
        <taxon>Heteroscleromorpha</taxon>
        <taxon>Tetractinellida</taxon>
        <taxon>Astrophorina</taxon>
        <taxon>Geodiidae</taxon>
        <taxon>Geodia</taxon>
    </lineage>
</organism>
<keyword evidence="4 7" id="KW-0808">Transferase</keyword>
<protein>
    <recommendedName>
        <fullName evidence="7">Glycogen [starch] synthase</fullName>
        <ecNumber evidence="7">2.4.1.11</ecNumber>
    </recommendedName>
</protein>
<reference evidence="8" key="1">
    <citation type="submission" date="2023-03" db="EMBL/GenBank/DDBJ databases">
        <authorList>
            <person name="Steffen K."/>
            <person name="Cardenas P."/>
        </authorList>
    </citation>
    <scope>NUCLEOTIDE SEQUENCE</scope>
</reference>
<dbReference type="EC" id="2.4.1.11" evidence="7"/>
<dbReference type="Gene3D" id="3.40.50.2000">
    <property type="entry name" value="Glycogen Phosphorylase B"/>
    <property type="match status" value="1"/>
</dbReference>
<evidence type="ECO:0000256" key="5">
    <source>
        <dbReference type="ARBA" id="ARBA00023056"/>
    </source>
</evidence>
<gene>
    <name evidence="8" type="ORF">GBAR_LOCUS29797</name>
</gene>
<keyword evidence="9" id="KW-1185">Reference proteome</keyword>
<dbReference type="EMBL" id="CASHTH010004202">
    <property type="protein sequence ID" value="CAI8054624.1"/>
    <property type="molecule type" value="Genomic_DNA"/>
</dbReference>
<comment type="similarity">
    <text evidence="2 7">Belongs to the glycosyltransferase 3 family.</text>
</comment>
<dbReference type="AlphaFoldDB" id="A0AA35XEP8"/>
<sequence length="107" mass="12563">MGIPSVTTNLSGFGCFIAQHVADPATYGIYIVDRRFKSADESIQQLANYMFEFCSQTRRQRIIQRNRTERLSDLLDWQTLGQYYRTARRRALETTHPEYYSSKRRGS</sequence>
<evidence type="ECO:0000256" key="3">
    <source>
        <dbReference type="ARBA" id="ARBA00022676"/>
    </source>
</evidence>
<comment type="caution">
    <text evidence="8">The sequence shown here is derived from an EMBL/GenBank/DDBJ whole genome shotgun (WGS) entry which is preliminary data.</text>
</comment>
<comment type="pathway">
    <text evidence="1 7">Glycan biosynthesis; glycogen biosynthesis.</text>
</comment>